<dbReference type="AlphaFoldDB" id="A0A850LLV7"/>
<reference evidence="2 3" key="1">
    <citation type="journal article" date="2020" name="Proc. Natl. Acad. Sci. U.S.A.">
        <title>Ecological drivers of bacterial community assembly in synthetic phycospheres.</title>
        <authorList>
            <person name="Fu H."/>
            <person name="Uchimiya M."/>
            <person name="Gore J."/>
            <person name="Moran M.A."/>
        </authorList>
    </citation>
    <scope>NUCLEOTIDE SEQUENCE [LARGE SCALE GENOMIC DNA]</scope>
    <source>
        <strain evidence="2">HF-Din03</strain>
    </source>
</reference>
<dbReference type="Gene3D" id="3.10.450.50">
    <property type="match status" value="1"/>
</dbReference>
<evidence type="ECO:0000313" key="2">
    <source>
        <dbReference type="EMBL" id="NVK98465.1"/>
    </source>
</evidence>
<evidence type="ECO:0000259" key="1">
    <source>
        <dbReference type="Pfam" id="PF14534"/>
    </source>
</evidence>
<dbReference type="EMBL" id="JABXIY010000047">
    <property type="protein sequence ID" value="NVK98465.1"/>
    <property type="molecule type" value="Genomic_DNA"/>
</dbReference>
<organism evidence="2 3">
    <name type="scientific">Ruegeria pomeroyi</name>
    <dbReference type="NCBI Taxonomy" id="89184"/>
    <lineage>
        <taxon>Bacteria</taxon>
        <taxon>Pseudomonadati</taxon>
        <taxon>Pseudomonadota</taxon>
        <taxon>Alphaproteobacteria</taxon>
        <taxon>Rhodobacterales</taxon>
        <taxon>Roseobacteraceae</taxon>
        <taxon>Ruegeria</taxon>
    </lineage>
</organism>
<accession>A0A850LLV7</accession>
<dbReference type="InterPro" id="IPR027843">
    <property type="entry name" value="DUF4440"/>
</dbReference>
<name>A0A850LLV7_9RHOB</name>
<dbReference type="InterPro" id="IPR032710">
    <property type="entry name" value="NTF2-like_dom_sf"/>
</dbReference>
<comment type="caution">
    <text evidence="2">The sequence shown here is derived from an EMBL/GenBank/DDBJ whole genome shotgun (WGS) entry which is preliminary data.</text>
</comment>
<protein>
    <submittedName>
        <fullName evidence="2">Nuclear transport factor 2 family protein</fullName>
    </submittedName>
</protein>
<gene>
    <name evidence="2" type="ORF">HW564_16190</name>
</gene>
<evidence type="ECO:0000313" key="3">
    <source>
        <dbReference type="Proteomes" id="UP000565723"/>
    </source>
</evidence>
<feature type="domain" description="DUF4440" evidence="1">
    <location>
        <begin position="10"/>
        <end position="111"/>
    </location>
</feature>
<dbReference type="Pfam" id="PF14534">
    <property type="entry name" value="DUF4440"/>
    <property type="match status" value="1"/>
</dbReference>
<proteinExistence type="predicted"/>
<sequence>MMTDLLETLLDCETRVWQALVDGDAAADEAALDPGFLGVYSDGFSGRAEHAGQLADGPTMTRFALSQARVLDLAPGCALLSYAARFRRVGRETDEEMYVSSIWRQQPDGTWCNLFSQDTPSLA</sequence>
<dbReference type="SUPFAM" id="SSF54427">
    <property type="entry name" value="NTF2-like"/>
    <property type="match status" value="1"/>
</dbReference>
<dbReference type="Proteomes" id="UP000565723">
    <property type="component" value="Unassembled WGS sequence"/>
</dbReference>